<dbReference type="PROSITE" id="PS50097">
    <property type="entry name" value="BTB"/>
    <property type="match status" value="1"/>
</dbReference>
<reference evidence="2" key="1">
    <citation type="submission" date="2013-07" db="EMBL/GenBank/DDBJ databases">
        <title>The genome of an arbuscular mycorrhizal fungus provides insights into the evolution of the oldest plant symbiosis.</title>
        <authorList>
            <consortium name="DOE Joint Genome Institute"/>
            <person name="Tisserant E."/>
            <person name="Malbreil M."/>
            <person name="Kuo A."/>
            <person name="Kohler A."/>
            <person name="Symeonidi A."/>
            <person name="Balestrini R."/>
            <person name="Charron P."/>
            <person name="Duensing N."/>
            <person name="Frei-dit-Frey N."/>
            <person name="Gianinazzi-Pearson V."/>
            <person name="Gilbert B."/>
            <person name="Handa Y."/>
            <person name="Hijri M."/>
            <person name="Kaul R."/>
            <person name="Kawaguchi M."/>
            <person name="Krajinski F."/>
            <person name="Lammers P."/>
            <person name="Lapierre D."/>
            <person name="Masclaux F.G."/>
            <person name="Murat C."/>
            <person name="Morin E."/>
            <person name="Ndikumana S."/>
            <person name="Pagni M."/>
            <person name="Petitpierre D."/>
            <person name="Requena N."/>
            <person name="Rosikiewicz P."/>
            <person name="Riley R."/>
            <person name="Saito K."/>
            <person name="San Clemente H."/>
            <person name="Shapiro H."/>
            <person name="van Tuinen D."/>
            <person name="Becard G."/>
            <person name="Bonfante P."/>
            <person name="Paszkowski U."/>
            <person name="Shachar-Hill Y."/>
            <person name="Young J.P."/>
            <person name="Sanders I.R."/>
            <person name="Henrissat B."/>
            <person name="Rensing S.A."/>
            <person name="Grigoriev I.V."/>
            <person name="Corradi N."/>
            <person name="Roux C."/>
            <person name="Martin F."/>
        </authorList>
    </citation>
    <scope>NUCLEOTIDE SEQUENCE</scope>
    <source>
        <strain evidence="2">DAOM 197198</strain>
    </source>
</reference>
<dbReference type="CDD" id="cd18186">
    <property type="entry name" value="BTB_POZ_ZBTB_KLHL-like"/>
    <property type="match status" value="1"/>
</dbReference>
<organism evidence="2">
    <name type="scientific">Rhizophagus irregularis (strain DAOM 181602 / DAOM 197198 / MUCL 43194)</name>
    <name type="common">Arbuscular mycorrhizal fungus</name>
    <name type="synonym">Glomus intraradices</name>
    <dbReference type="NCBI Taxonomy" id="747089"/>
    <lineage>
        <taxon>Eukaryota</taxon>
        <taxon>Fungi</taxon>
        <taxon>Fungi incertae sedis</taxon>
        <taxon>Mucoromycota</taxon>
        <taxon>Glomeromycotina</taxon>
        <taxon>Glomeromycetes</taxon>
        <taxon>Glomerales</taxon>
        <taxon>Glomeraceae</taxon>
        <taxon>Rhizophagus</taxon>
    </lineage>
</organism>
<protein>
    <recommendedName>
        <fullName evidence="1">BTB domain-containing protein</fullName>
    </recommendedName>
</protein>
<dbReference type="InterPro" id="IPR000210">
    <property type="entry name" value="BTB/POZ_dom"/>
</dbReference>
<evidence type="ECO:0000259" key="1">
    <source>
        <dbReference type="PROSITE" id="PS50097"/>
    </source>
</evidence>
<dbReference type="SUPFAM" id="SSF54695">
    <property type="entry name" value="POZ domain"/>
    <property type="match status" value="1"/>
</dbReference>
<dbReference type="InterPro" id="IPR011333">
    <property type="entry name" value="SKP1/BTB/POZ_sf"/>
</dbReference>
<feature type="domain" description="BTB" evidence="1">
    <location>
        <begin position="23"/>
        <end position="96"/>
    </location>
</feature>
<dbReference type="Pfam" id="PF00651">
    <property type="entry name" value="BTB"/>
    <property type="match status" value="1"/>
</dbReference>
<accession>U9TCS0</accession>
<dbReference type="InterPro" id="IPR051481">
    <property type="entry name" value="BTB-POZ/Galectin-3-binding"/>
</dbReference>
<dbReference type="PANTHER" id="PTHR24410:SF23">
    <property type="entry name" value="BTB DOMAIN-CONTAINING PROTEIN-RELATED"/>
    <property type="match status" value="1"/>
</dbReference>
<proteinExistence type="predicted"/>
<sequence length="135" mass="15814">MSFEYSQEISNDYEKLFENKKGYDVIIYAGENENLKEIHAHSLILRTRSQYFNTTFCNNLVKKENGKFIFKKPNISSNLFEIILRFIYCGKIDLKNLQGPEMLKLSMVADELNVPTLIFCIQKKSYGYFSNILSK</sequence>
<gene>
    <name evidence="2" type="ORF">GLOINDRAFT_4919</name>
</gene>
<dbReference type="AlphaFoldDB" id="U9TCS0"/>
<dbReference type="EMBL" id="KE392314">
    <property type="protein sequence ID" value="ESA04103.1"/>
    <property type="molecule type" value="Genomic_DNA"/>
</dbReference>
<dbReference type="Gene3D" id="3.30.710.10">
    <property type="entry name" value="Potassium Channel Kv1.1, Chain A"/>
    <property type="match status" value="1"/>
</dbReference>
<dbReference type="SMART" id="SM00225">
    <property type="entry name" value="BTB"/>
    <property type="match status" value="1"/>
</dbReference>
<name>U9TCS0_RHIID</name>
<evidence type="ECO:0000313" key="2">
    <source>
        <dbReference type="EMBL" id="ESA04103.1"/>
    </source>
</evidence>
<dbReference type="PANTHER" id="PTHR24410">
    <property type="entry name" value="HL07962P-RELATED"/>
    <property type="match status" value="1"/>
</dbReference>
<dbReference type="HOGENOM" id="CLU_021542_4_0_1"/>